<comment type="caution">
    <text evidence="8">The sequence shown here is derived from an EMBL/GenBank/DDBJ whole genome shotgun (WGS) entry which is preliminary data.</text>
</comment>
<dbReference type="AlphaFoldDB" id="A0A940ID28"/>
<dbReference type="GO" id="GO:0008097">
    <property type="term" value="F:5S rRNA binding"/>
    <property type="evidence" value="ECO:0007669"/>
    <property type="project" value="TreeGrafter"/>
</dbReference>
<dbReference type="GO" id="GO:0022625">
    <property type="term" value="C:cytosolic large ribosomal subunit"/>
    <property type="evidence" value="ECO:0007669"/>
    <property type="project" value="TreeGrafter"/>
</dbReference>
<keyword evidence="2 7" id="KW-0699">rRNA-binding</keyword>
<dbReference type="Pfam" id="PF00861">
    <property type="entry name" value="Ribosomal_L18p"/>
    <property type="match status" value="1"/>
</dbReference>
<dbReference type="InterPro" id="IPR004389">
    <property type="entry name" value="Ribosomal_uL18_bac-type"/>
</dbReference>
<reference evidence="8" key="1">
    <citation type="submission" date="2020-10" db="EMBL/GenBank/DDBJ databases">
        <authorList>
            <person name="Gilroy R."/>
        </authorList>
    </citation>
    <scope>NUCLEOTIDE SEQUENCE</scope>
    <source>
        <strain evidence="8">517</strain>
    </source>
</reference>
<comment type="function">
    <text evidence="7">This is one of the proteins that bind and probably mediate the attachment of the 5S RNA into the large ribosomal subunit, where it forms part of the central protuberance.</text>
</comment>
<evidence type="ECO:0000313" key="9">
    <source>
        <dbReference type="Proteomes" id="UP000727857"/>
    </source>
</evidence>
<reference evidence="8" key="2">
    <citation type="journal article" date="2021" name="PeerJ">
        <title>Extensive microbial diversity within the chicken gut microbiome revealed by metagenomics and culture.</title>
        <authorList>
            <person name="Gilroy R."/>
            <person name="Ravi A."/>
            <person name="Getino M."/>
            <person name="Pursley I."/>
            <person name="Horton D.L."/>
            <person name="Alikhan N.F."/>
            <person name="Baker D."/>
            <person name="Gharbi K."/>
            <person name="Hall N."/>
            <person name="Watson M."/>
            <person name="Adriaenssens E.M."/>
            <person name="Foster-Nyarko E."/>
            <person name="Jarju S."/>
            <person name="Secka A."/>
            <person name="Antonio M."/>
            <person name="Oren A."/>
            <person name="Chaudhuri R.R."/>
            <person name="La Ragione R."/>
            <person name="Hildebrand F."/>
            <person name="Pallen M.J."/>
        </authorList>
    </citation>
    <scope>NUCLEOTIDE SEQUENCE</scope>
    <source>
        <strain evidence="8">517</strain>
    </source>
</reference>
<sequence length="128" mass="13685">MFKKPNKNAVRQKRHRRLRNYLKGTAETPRLCVYRSLENIYAQVIDDVAGKTIVAANTQQADIAEAVKGKTKVEAAGIVGEAVAKKALAAGITKVVFDRGGYLYTGRVAALADGARKAGLAIGAKEAE</sequence>
<dbReference type="InterPro" id="IPR057268">
    <property type="entry name" value="Ribosomal_L18"/>
</dbReference>
<comment type="similarity">
    <text evidence="1 7">Belongs to the universal ribosomal protein uL18 family.</text>
</comment>
<dbReference type="InterPro" id="IPR005484">
    <property type="entry name" value="Ribosomal_uL18_bac/plant/anim"/>
</dbReference>
<dbReference type="HAMAP" id="MF_01337_B">
    <property type="entry name" value="Ribosomal_uL18_B"/>
    <property type="match status" value="1"/>
</dbReference>
<dbReference type="Proteomes" id="UP000727857">
    <property type="component" value="Unassembled WGS sequence"/>
</dbReference>
<dbReference type="SUPFAM" id="SSF53137">
    <property type="entry name" value="Translational machinery components"/>
    <property type="match status" value="1"/>
</dbReference>
<evidence type="ECO:0000256" key="4">
    <source>
        <dbReference type="ARBA" id="ARBA00022980"/>
    </source>
</evidence>
<dbReference type="FunFam" id="3.30.420.100:FF:000001">
    <property type="entry name" value="50S ribosomal protein L18"/>
    <property type="match status" value="1"/>
</dbReference>
<dbReference type="GO" id="GO:0003735">
    <property type="term" value="F:structural constituent of ribosome"/>
    <property type="evidence" value="ECO:0007669"/>
    <property type="project" value="InterPro"/>
</dbReference>
<name>A0A940ID28_9FIRM</name>
<evidence type="ECO:0000313" key="8">
    <source>
        <dbReference type="EMBL" id="MBO8423898.1"/>
    </source>
</evidence>
<evidence type="ECO:0000256" key="7">
    <source>
        <dbReference type="HAMAP-Rule" id="MF_01337"/>
    </source>
</evidence>
<evidence type="ECO:0000256" key="6">
    <source>
        <dbReference type="ARBA" id="ARBA00035197"/>
    </source>
</evidence>
<evidence type="ECO:0000256" key="2">
    <source>
        <dbReference type="ARBA" id="ARBA00022730"/>
    </source>
</evidence>
<comment type="subunit">
    <text evidence="7">Part of the 50S ribosomal subunit; part of the 5S rRNA/L5/L18/L25 subcomplex. Contacts the 5S and 23S rRNAs.</text>
</comment>
<keyword evidence="5 7" id="KW-0687">Ribonucleoprotein</keyword>
<proteinExistence type="inferred from homology"/>
<dbReference type="EMBL" id="JADINF010000064">
    <property type="protein sequence ID" value="MBO8423898.1"/>
    <property type="molecule type" value="Genomic_DNA"/>
</dbReference>
<keyword evidence="4 7" id="KW-0689">Ribosomal protein</keyword>
<dbReference type="Gene3D" id="3.30.420.100">
    <property type="match status" value="1"/>
</dbReference>
<dbReference type="GO" id="GO:0006412">
    <property type="term" value="P:translation"/>
    <property type="evidence" value="ECO:0007669"/>
    <property type="project" value="UniProtKB-UniRule"/>
</dbReference>
<dbReference type="PANTHER" id="PTHR12899">
    <property type="entry name" value="39S RIBOSOMAL PROTEIN L18, MITOCHONDRIAL"/>
    <property type="match status" value="1"/>
</dbReference>
<dbReference type="NCBIfam" id="TIGR00060">
    <property type="entry name" value="L18_bact"/>
    <property type="match status" value="1"/>
</dbReference>
<protein>
    <recommendedName>
        <fullName evidence="6 7">Large ribosomal subunit protein uL18</fullName>
    </recommendedName>
</protein>
<evidence type="ECO:0000256" key="5">
    <source>
        <dbReference type="ARBA" id="ARBA00023274"/>
    </source>
</evidence>
<dbReference type="PANTHER" id="PTHR12899:SF3">
    <property type="entry name" value="LARGE RIBOSOMAL SUBUNIT PROTEIN UL18M"/>
    <property type="match status" value="1"/>
</dbReference>
<accession>A0A940ID28</accession>
<evidence type="ECO:0000256" key="3">
    <source>
        <dbReference type="ARBA" id="ARBA00022884"/>
    </source>
</evidence>
<gene>
    <name evidence="7 8" type="primary">rplR</name>
    <name evidence="8" type="ORF">IAB16_02610</name>
</gene>
<organism evidence="8 9">
    <name type="scientific">Candidatus Stercoripulliclostridium pullicola</name>
    <dbReference type="NCBI Taxonomy" id="2840953"/>
    <lineage>
        <taxon>Bacteria</taxon>
        <taxon>Bacillati</taxon>
        <taxon>Bacillota</taxon>
        <taxon>Clostridia</taxon>
        <taxon>Eubacteriales</taxon>
        <taxon>Candidatus Stercoripulliclostridium</taxon>
    </lineage>
</organism>
<dbReference type="CDD" id="cd00432">
    <property type="entry name" value="Ribosomal_L18_L5e"/>
    <property type="match status" value="1"/>
</dbReference>
<keyword evidence="3 7" id="KW-0694">RNA-binding</keyword>
<evidence type="ECO:0000256" key="1">
    <source>
        <dbReference type="ARBA" id="ARBA00007116"/>
    </source>
</evidence>